<proteinExistence type="predicted"/>
<protein>
    <submittedName>
        <fullName evidence="1">Uncharacterized protein</fullName>
    </submittedName>
</protein>
<sequence length="282" mass="33026">MGIKCFVFPSKEFIGMTIDSKSQKVKNQTMDINNRSQKFRQLKRMKQHDMAILKYISICKLANRQQILEGLHQYLEETDENKRAGLMQTFEDIGILSEKDVCFLQQLHDYFTTNEQDKKFADLAVKNKLLKSKQIDVAFTKQLEIFKTSQKVKSISEILILSGYLKQEYCDALRYRLNIVTPEKEQTLFGNIAVNKGIINKQQLNDVLSIQESEFQNSQKIRLLGSILMEKQIISQKQCNVILNRQRQLKEKEAFEKKWNINVERLAPFFKYQQLKALLSAL</sequence>
<organism evidence="1 2">
    <name type="scientific">Candidatus Magnetoglobus multicellularis str. Araruama</name>
    <dbReference type="NCBI Taxonomy" id="890399"/>
    <lineage>
        <taxon>Bacteria</taxon>
        <taxon>Pseudomonadati</taxon>
        <taxon>Thermodesulfobacteriota</taxon>
        <taxon>Desulfobacteria</taxon>
        <taxon>Desulfobacterales</taxon>
        <taxon>Desulfobacteraceae</taxon>
        <taxon>Candidatus Magnetoglobus</taxon>
    </lineage>
</organism>
<name>A0A1V1P1A2_9BACT</name>
<gene>
    <name evidence="1" type="ORF">OMM_04436</name>
</gene>
<dbReference type="AlphaFoldDB" id="A0A1V1P1A2"/>
<dbReference type="EMBL" id="ATBP01000871">
    <property type="protein sequence ID" value="ETR68652.1"/>
    <property type="molecule type" value="Genomic_DNA"/>
</dbReference>
<comment type="caution">
    <text evidence="1">The sequence shown here is derived from an EMBL/GenBank/DDBJ whole genome shotgun (WGS) entry which is preliminary data.</text>
</comment>
<reference evidence="2" key="1">
    <citation type="submission" date="2012-11" db="EMBL/GenBank/DDBJ databases">
        <authorList>
            <person name="Lucero-Rivera Y.E."/>
            <person name="Tovar-Ramirez D."/>
        </authorList>
    </citation>
    <scope>NUCLEOTIDE SEQUENCE [LARGE SCALE GENOMIC DNA]</scope>
    <source>
        <strain evidence="2">Araruama</strain>
    </source>
</reference>
<evidence type="ECO:0000313" key="2">
    <source>
        <dbReference type="Proteomes" id="UP000189670"/>
    </source>
</evidence>
<accession>A0A1V1P1A2</accession>
<evidence type="ECO:0000313" key="1">
    <source>
        <dbReference type="EMBL" id="ETR68652.1"/>
    </source>
</evidence>
<dbReference type="Proteomes" id="UP000189670">
    <property type="component" value="Unassembled WGS sequence"/>
</dbReference>